<protein>
    <submittedName>
        <fullName evidence="1">Uncharacterized protein</fullName>
    </submittedName>
</protein>
<evidence type="ECO:0000313" key="2">
    <source>
        <dbReference type="Proteomes" id="UP000631114"/>
    </source>
</evidence>
<keyword evidence="2" id="KW-1185">Reference proteome</keyword>
<organism evidence="1 2">
    <name type="scientific">Coptis chinensis</name>
    <dbReference type="NCBI Taxonomy" id="261450"/>
    <lineage>
        <taxon>Eukaryota</taxon>
        <taxon>Viridiplantae</taxon>
        <taxon>Streptophyta</taxon>
        <taxon>Embryophyta</taxon>
        <taxon>Tracheophyta</taxon>
        <taxon>Spermatophyta</taxon>
        <taxon>Magnoliopsida</taxon>
        <taxon>Ranunculales</taxon>
        <taxon>Ranunculaceae</taxon>
        <taxon>Coptidoideae</taxon>
        <taxon>Coptis</taxon>
    </lineage>
</organism>
<dbReference type="OrthoDB" id="2149840at2759"/>
<accession>A0A835IXY9</accession>
<comment type="caution">
    <text evidence="1">The sequence shown here is derived from an EMBL/GenBank/DDBJ whole genome shotgun (WGS) entry which is preliminary data.</text>
</comment>
<proteinExistence type="predicted"/>
<gene>
    <name evidence="1" type="ORF">IFM89_022887</name>
</gene>
<dbReference type="EMBL" id="JADFTS010000001">
    <property type="protein sequence ID" value="KAF9625454.1"/>
    <property type="molecule type" value="Genomic_DNA"/>
</dbReference>
<sequence length="196" mass="21788">MGLHMFMRIEQNSTWIDQGPRAYDNGIMLQMGSLGANAQRSSSLQVKKMKSFGCGRIVHTSLMLEQGLVGGPCAYYCAHGSIVWFVCLDWEYQLPSEGTSIATRTFTVKCGVRGDTGPACNAVGMIDSTLLGVQHLYKKAIYSRTKVTIAVMKEFDYSVLFFLGHMLYLHFFVLFQQCSIKSPDYGPLPQGAPSWC</sequence>
<dbReference type="AlphaFoldDB" id="A0A835IXY9"/>
<dbReference type="Proteomes" id="UP000631114">
    <property type="component" value="Unassembled WGS sequence"/>
</dbReference>
<dbReference type="PANTHER" id="PTHR31061:SF24">
    <property type="entry name" value="LD22376P"/>
    <property type="match status" value="1"/>
</dbReference>
<reference evidence="1 2" key="1">
    <citation type="submission" date="2020-10" db="EMBL/GenBank/DDBJ databases">
        <title>The Coptis chinensis genome and diversification of protoberbering-type alkaloids.</title>
        <authorList>
            <person name="Wang B."/>
            <person name="Shu S."/>
            <person name="Song C."/>
            <person name="Liu Y."/>
        </authorList>
    </citation>
    <scope>NUCLEOTIDE SEQUENCE [LARGE SCALE GENOMIC DNA]</scope>
    <source>
        <strain evidence="1">HL-2020</strain>
        <tissue evidence="1">Leaf</tissue>
    </source>
</reference>
<evidence type="ECO:0000313" key="1">
    <source>
        <dbReference type="EMBL" id="KAF9625454.1"/>
    </source>
</evidence>
<dbReference type="PANTHER" id="PTHR31061">
    <property type="entry name" value="LD22376P"/>
    <property type="match status" value="1"/>
</dbReference>
<name>A0A835IXY9_9MAGN</name>